<dbReference type="AlphaFoldDB" id="A0A4R4ZDZ4"/>
<dbReference type="Pfam" id="PF13699">
    <property type="entry name" value="eCIS_core"/>
    <property type="match status" value="1"/>
</dbReference>
<dbReference type="OrthoDB" id="9153660at2"/>
<accession>A0A4R4ZDZ4</accession>
<feature type="compositionally biased region" description="Basic and acidic residues" evidence="1">
    <location>
        <begin position="1"/>
        <end position="11"/>
    </location>
</feature>
<proteinExistence type="predicted"/>
<reference evidence="3 4" key="1">
    <citation type="submission" date="2019-03" db="EMBL/GenBank/DDBJ databases">
        <title>Draft genome sequences of novel Actinobacteria.</title>
        <authorList>
            <person name="Sahin N."/>
            <person name="Ay H."/>
            <person name="Saygin H."/>
        </authorList>
    </citation>
    <scope>NUCLEOTIDE SEQUENCE [LARGE SCALE GENOMIC DNA]</scope>
    <source>
        <strain evidence="3 4">7K502</strain>
    </source>
</reference>
<dbReference type="Proteomes" id="UP000294947">
    <property type="component" value="Unassembled WGS sequence"/>
</dbReference>
<keyword evidence="4" id="KW-1185">Reference proteome</keyword>
<evidence type="ECO:0000259" key="2">
    <source>
        <dbReference type="Pfam" id="PF13699"/>
    </source>
</evidence>
<dbReference type="RefSeq" id="WP_132479044.1">
    <property type="nucleotide sequence ID" value="NZ_SMKW01000001.1"/>
</dbReference>
<name>A0A4R4ZDZ4_9PSEU</name>
<sequence>MRAHEQRDEHVGQAARTPSPSEPHRPGPGPLTPQAVLALQRALGNVAVSRLLGDHPQQVQRSTVDAVLRSPGKPLDDGIREEMEARLGADFTDVRVHNDGASQRSAAEIDARAYTSGNHVVLGSNEVDKHTLAHELTHVIQQRQGPVAGTDRGDGLAISDPADHFERAAEANASSALAKPLPAQRDVAPVSPGPARPAVQRAKDEETSADSNWPGAWKKEIANLAQGNHLLGSGNGNIKRLPEAIKNRVLALAAEFISTLQDPEQPAENAKAKLLEMFDAARTDKDREQLEKLPGGGGPGALGPSRFPSSTYNDLHELINAKRLWLAGDHSLGPWPFDAAAKKPDYVVGDSNAEGQTAEKFYESTRDVGDHVKVTGKNNLAAVVSDFGKNVKSKISTYDGKGVRVVVDLTDNAVLHKSYDGDLAGLLEKELSNITSALLDRLLGVDAVTPQGILTFRPPFGG</sequence>
<feature type="domain" description="eCIS core" evidence="2">
    <location>
        <begin position="74"/>
        <end position="145"/>
    </location>
</feature>
<organism evidence="3 4">
    <name type="scientific">Saccharopolyspora elongata</name>
    <dbReference type="NCBI Taxonomy" id="2530387"/>
    <lineage>
        <taxon>Bacteria</taxon>
        <taxon>Bacillati</taxon>
        <taxon>Actinomycetota</taxon>
        <taxon>Actinomycetes</taxon>
        <taxon>Pseudonocardiales</taxon>
        <taxon>Pseudonocardiaceae</taxon>
        <taxon>Saccharopolyspora</taxon>
    </lineage>
</organism>
<evidence type="ECO:0000256" key="1">
    <source>
        <dbReference type="SAM" id="MobiDB-lite"/>
    </source>
</evidence>
<gene>
    <name evidence="3" type="ORF">E1288_00105</name>
</gene>
<dbReference type="InterPro" id="IPR025295">
    <property type="entry name" value="eCIS_core_dom"/>
</dbReference>
<feature type="region of interest" description="Disordered" evidence="1">
    <location>
        <begin position="1"/>
        <end position="33"/>
    </location>
</feature>
<feature type="region of interest" description="Disordered" evidence="1">
    <location>
        <begin position="171"/>
        <end position="213"/>
    </location>
</feature>
<protein>
    <submittedName>
        <fullName evidence="3">DUF4157 domain-containing protein</fullName>
    </submittedName>
</protein>
<dbReference type="EMBL" id="SMKW01000001">
    <property type="protein sequence ID" value="TDD56535.1"/>
    <property type="molecule type" value="Genomic_DNA"/>
</dbReference>
<evidence type="ECO:0000313" key="4">
    <source>
        <dbReference type="Proteomes" id="UP000294947"/>
    </source>
</evidence>
<evidence type="ECO:0000313" key="3">
    <source>
        <dbReference type="EMBL" id="TDD56535.1"/>
    </source>
</evidence>
<comment type="caution">
    <text evidence="3">The sequence shown here is derived from an EMBL/GenBank/DDBJ whole genome shotgun (WGS) entry which is preliminary data.</text>
</comment>